<protein>
    <submittedName>
        <fullName evidence="3">Uncharacterized protein</fullName>
    </submittedName>
</protein>
<feature type="compositionally biased region" description="Polar residues" evidence="2">
    <location>
        <begin position="512"/>
        <end position="528"/>
    </location>
</feature>
<feature type="compositionally biased region" description="Basic residues" evidence="2">
    <location>
        <begin position="38"/>
        <end position="63"/>
    </location>
</feature>
<feature type="compositionally biased region" description="Polar residues" evidence="2">
    <location>
        <begin position="536"/>
        <end position="556"/>
    </location>
</feature>
<feature type="compositionally biased region" description="Polar residues" evidence="2">
    <location>
        <begin position="627"/>
        <end position="639"/>
    </location>
</feature>
<feature type="compositionally biased region" description="Basic residues" evidence="2">
    <location>
        <begin position="20"/>
        <end position="30"/>
    </location>
</feature>
<feature type="compositionally biased region" description="Basic and acidic residues" evidence="2">
    <location>
        <begin position="723"/>
        <end position="738"/>
    </location>
</feature>
<name>A0A3N4IB08_ASCIM</name>
<keyword evidence="4" id="KW-1185">Reference proteome</keyword>
<dbReference type="AlphaFoldDB" id="A0A3N4IB08"/>
<evidence type="ECO:0000256" key="2">
    <source>
        <dbReference type="SAM" id="MobiDB-lite"/>
    </source>
</evidence>
<sequence length="756" mass="83608">MYPAGNGTFPTAATSAHHPSPSHHHHSPHHTHSEHAQHHSSTHHHHREHPQHQHHPQRQHHSSSHLDPPPVGTPPPAAYNNHGFNHLNGTHTPTTPTLASNTLLNLFPPLPPPPPGNSNSTLAQFSLSSPKRNHNQDAATRQSPTPSYLSSTTTIELYRSQVLNTNTQDLLAEVRSQHDGIKTLYERLKQTVETLPDLDHLTRDLEAGKRELVKARGDLETGLREWRGDRGAVFKEGLGRLEGQVRGLQAQVDGFGQRCVAVEFDKEALRNTENGLRDARVRLDAVAKNRDILSKGLQIVEKGLNDVKDQSEELRKEVDGVKRDGKKLSGGLDGLALEVKTLREANVGLKTEVSKVKEENKCLLDTISRLTKRNESLSKEMEGFRAEMKAIRQERVDDRRERDRLFKRTNELESVWNGVESNLLSFSRMVQGIEASMQMQAGIELLDDKASPFNATKSHAPKQITPSAHNSHPVVNGHSRSDIEQLKSTKEPSTGSDAGQLKPEEKQEVDSKSTAGDKSSPGRTSQFKLSKDGSIGQDQASIKNFFSRQPGQSSNKTDTHPLSLKEVTTKDEDGRETEGETIVVETATNAQGVGKNAGSRSLSNKRPRESELPQTSPPNKRPARHLITTSQSTSPNTTMEVVIESPHDGSQRCPVSLGDPRQQNTPPQSVDIKEESQTAAPPPPTPPPRKAAAGKRQLIRTDEQHSPEKNEDSDEDMVVVSSRKVEKKGQKPKAEVKRRPSVPMSDKRASLRPRKK</sequence>
<feature type="compositionally biased region" description="Polar residues" evidence="2">
    <location>
        <begin position="87"/>
        <end position="99"/>
    </location>
</feature>
<feature type="compositionally biased region" description="Pro residues" evidence="2">
    <location>
        <begin position="67"/>
        <end position="77"/>
    </location>
</feature>
<keyword evidence="1" id="KW-0175">Coiled coil</keyword>
<organism evidence="3 4">
    <name type="scientific">Ascobolus immersus RN42</name>
    <dbReference type="NCBI Taxonomy" id="1160509"/>
    <lineage>
        <taxon>Eukaryota</taxon>
        <taxon>Fungi</taxon>
        <taxon>Dikarya</taxon>
        <taxon>Ascomycota</taxon>
        <taxon>Pezizomycotina</taxon>
        <taxon>Pezizomycetes</taxon>
        <taxon>Pezizales</taxon>
        <taxon>Ascobolaceae</taxon>
        <taxon>Ascobolus</taxon>
    </lineage>
</organism>
<dbReference type="Proteomes" id="UP000275078">
    <property type="component" value="Unassembled WGS sequence"/>
</dbReference>
<feature type="compositionally biased region" description="Pro residues" evidence="2">
    <location>
        <begin position="680"/>
        <end position="689"/>
    </location>
</feature>
<evidence type="ECO:0000313" key="4">
    <source>
        <dbReference type="Proteomes" id="UP000275078"/>
    </source>
</evidence>
<feature type="compositionally biased region" description="Polar residues" evidence="2">
    <location>
        <begin position="123"/>
        <end position="142"/>
    </location>
</feature>
<gene>
    <name evidence="3" type="ORF">BJ508DRAFT_414073</name>
</gene>
<evidence type="ECO:0000256" key="1">
    <source>
        <dbReference type="SAM" id="Coils"/>
    </source>
</evidence>
<feature type="compositionally biased region" description="Basic and acidic residues" evidence="2">
    <location>
        <begin position="502"/>
        <end position="511"/>
    </location>
</feature>
<feature type="coiled-coil region" evidence="1">
    <location>
        <begin position="297"/>
        <end position="394"/>
    </location>
</feature>
<feature type="compositionally biased region" description="Basic and acidic residues" evidence="2">
    <location>
        <begin position="479"/>
        <end position="490"/>
    </location>
</feature>
<proteinExistence type="predicted"/>
<feature type="region of interest" description="Disordered" evidence="2">
    <location>
        <begin position="452"/>
        <end position="756"/>
    </location>
</feature>
<feature type="compositionally biased region" description="Basic and acidic residues" evidence="2">
    <location>
        <begin position="699"/>
        <end position="710"/>
    </location>
</feature>
<feature type="region of interest" description="Disordered" evidence="2">
    <location>
        <begin position="1"/>
        <end position="151"/>
    </location>
</feature>
<accession>A0A3N4IB08</accession>
<feature type="compositionally biased region" description="Basic and acidic residues" evidence="2">
    <location>
        <begin position="567"/>
        <end position="578"/>
    </location>
</feature>
<evidence type="ECO:0000313" key="3">
    <source>
        <dbReference type="EMBL" id="RPA82657.1"/>
    </source>
</evidence>
<reference evidence="3 4" key="1">
    <citation type="journal article" date="2018" name="Nat. Ecol. Evol.">
        <title>Pezizomycetes genomes reveal the molecular basis of ectomycorrhizal truffle lifestyle.</title>
        <authorList>
            <person name="Murat C."/>
            <person name="Payen T."/>
            <person name="Noel B."/>
            <person name="Kuo A."/>
            <person name="Morin E."/>
            <person name="Chen J."/>
            <person name="Kohler A."/>
            <person name="Krizsan K."/>
            <person name="Balestrini R."/>
            <person name="Da Silva C."/>
            <person name="Montanini B."/>
            <person name="Hainaut M."/>
            <person name="Levati E."/>
            <person name="Barry K.W."/>
            <person name="Belfiori B."/>
            <person name="Cichocki N."/>
            <person name="Clum A."/>
            <person name="Dockter R.B."/>
            <person name="Fauchery L."/>
            <person name="Guy J."/>
            <person name="Iotti M."/>
            <person name="Le Tacon F."/>
            <person name="Lindquist E.A."/>
            <person name="Lipzen A."/>
            <person name="Malagnac F."/>
            <person name="Mello A."/>
            <person name="Molinier V."/>
            <person name="Miyauchi S."/>
            <person name="Poulain J."/>
            <person name="Riccioni C."/>
            <person name="Rubini A."/>
            <person name="Sitrit Y."/>
            <person name="Splivallo R."/>
            <person name="Traeger S."/>
            <person name="Wang M."/>
            <person name="Zifcakova L."/>
            <person name="Wipf D."/>
            <person name="Zambonelli A."/>
            <person name="Paolocci F."/>
            <person name="Nowrousian M."/>
            <person name="Ottonello S."/>
            <person name="Baldrian P."/>
            <person name="Spatafora J.W."/>
            <person name="Henrissat B."/>
            <person name="Nagy L.G."/>
            <person name="Aury J.M."/>
            <person name="Wincker P."/>
            <person name="Grigoriev I.V."/>
            <person name="Bonfante P."/>
            <person name="Martin F.M."/>
        </authorList>
    </citation>
    <scope>NUCLEOTIDE SEQUENCE [LARGE SCALE GENOMIC DNA]</scope>
    <source>
        <strain evidence="3 4">RN42</strain>
    </source>
</reference>
<dbReference type="EMBL" id="ML119670">
    <property type="protein sequence ID" value="RPA82657.1"/>
    <property type="molecule type" value="Genomic_DNA"/>
</dbReference>